<feature type="signal peptide" evidence="1">
    <location>
        <begin position="1"/>
        <end position="39"/>
    </location>
</feature>
<dbReference type="InterPro" id="IPR043504">
    <property type="entry name" value="Peptidase_S1_PA_chymotrypsin"/>
</dbReference>
<comment type="caution">
    <text evidence="2">The sequence shown here is derived from an EMBL/GenBank/DDBJ whole genome shotgun (WGS) entry which is preliminary data.</text>
</comment>
<evidence type="ECO:0000313" key="3">
    <source>
        <dbReference type="Proteomes" id="UP000055048"/>
    </source>
</evidence>
<name>A0A0V0TTJ1_9BILA</name>
<evidence type="ECO:0000313" key="2">
    <source>
        <dbReference type="EMBL" id="KRX42342.1"/>
    </source>
</evidence>
<dbReference type="EMBL" id="JYDJ01000146">
    <property type="protein sequence ID" value="KRX42342.1"/>
    <property type="molecule type" value="Genomic_DNA"/>
</dbReference>
<protein>
    <recommendedName>
        <fullName evidence="4">Peptidase S1 domain-containing protein</fullName>
    </recommendedName>
</protein>
<organism evidence="2 3">
    <name type="scientific">Trichinella murrelli</name>
    <dbReference type="NCBI Taxonomy" id="144512"/>
    <lineage>
        <taxon>Eukaryota</taxon>
        <taxon>Metazoa</taxon>
        <taxon>Ecdysozoa</taxon>
        <taxon>Nematoda</taxon>
        <taxon>Enoplea</taxon>
        <taxon>Dorylaimia</taxon>
        <taxon>Trichinellida</taxon>
        <taxon>Trichinellidae</taxon>
        <taxon>Trichinella</taxon>
    </lineage>
</organism>
<accession>A0A0V0TTJ1</accession>
<keyword evidence="3" id="KW-1185">Reference proteome</keyword>
<dbReference type="Gene3D" id="2.40.10.10">
    <property type="entry name" value="Trypsin-like serine proteases"/>
    <property type="match status" value="1"/>
</dbReference>
<dbReference type="InterPro" id="IPR009003">
    <property type="entry name" value="Peptidase_S1_PA"/>
</dbReference>
<gene>
    <name evidence="2" type="ORF">T05_14644</name>
</gene>
<feature type="chain" id="PRO_5006869413" description="Peptidase S1 domain-containing protein" evidence="1">
    <location>
        <begin position="40"/>
        <end position="312"/>
    </location>
</feature>
<dbReference type="OrthoDB" id="5914697at2759"/>
<reference evidence="2 3" key="1">
    <citation type="submission" date="2015-01" db="EMBL/GenBank/DDBJ databases">
        <title>Evolution of Trichinella species and genotypes.</title>
        <authorList>
            <person name="Korhonen P.K."/>
            <person name="Edoardo P."/>
            <person name="Giuseppe L.R."/>
            <person name="Gasser R.B."/>
        </authorList>
    </citation>
    <scope>NUCLEOTIDE SEQUENCE [LARGE SCALE GENOMIC DNA]</scope>
    <source>
        <strain evidence="2">ISS417</strain>
    </source>
</reference>
<sequence>MTASNSKQSINVHAKKAIWTKSCWLFMFSFLTCSQFSQCQMMECGNAREYSSLISYLTIFTGFHENKYYKDCIGTILPQWMNSTHTDIFQYDQHFKLYFRKVGDTKVMLAPSLLQFAAGDGSSIQKFITPKDHQNAELARTPFNFAIVKLDRPIKVSQFNKPVCLPTGPSDFISAQPCFVPRIHYNILTSYGSAYIMILQSFSYCRRHNKRMHPGRHFCAKFLMPFTHANNDMTADMLLEGAPLLCIKDSLIYQFGIFDWIKISNYHDMNYPVVFFSATFNITPIIGEVTKENFTIPHLDIKDMIGLYDIYI</sequence>
<dbReference type="SUPFAM" id="SSF50494">
    <property type="entry name" value="Trypsin-like serine proteases"/>
    <property type="match status" value="1"/>
</dbReference>
<proteinExistence type="predicted"/>
<dbReference type="AlphaFoldDB" id="A0A0V0TTJ1"/>
<dbReference type="Proteomes" id="UP000055048">
    <property type="component" value="Unassembled WGS sequence"/>
</dbReference>
<evidence type="ECO:0000256" key="1">
    <source>
        <dbReference type="SAM" id="SignalP"/>
    </source>
</evidence>
<keyword evidence="1" id="KW-0732">Signal</keyword>
<evidence type="ECO:0008006" key="4">
    <source>
        <dbReference type="Google" id="ProtNLM"/>
    </source>
</evidence>